<sequence length="67" mass="7652">MDFVDCIGRPVAVGDRVGVAFSYSRASVGYIRIGRVKTLEPEFRMRWEADDKVSPPMVYDARRMVIL</sequence>
<name>A0A2L1IVX0_9CAUD</name>
<organism evidence="1 2">
    <name type="scientific">Streptomyces phage BillNye</name>
    <dbReference type="NCBI Taxonomy" id="2079426"/>
    <lineage>
        <taxon>Viruses</taxon>
        <taxon>Duplodnaviria</taxon>
        <taxon>Heunggongvirae</taxon>
        <taxon>Uroviricota</taxon>
        <taxon>Caudoviricetes</taxon>
        <taxon>Stanwilliamsviridae</taxon>
        <taxon>Loccivirinae</taxon>
        <taxon>Wilnyevirus</taxon>
        <taxon>Wilnyevirus billnye</taxon>
    </lineage>
</organism>
<evidence type="ECO:0000313" key="1">
    <source>
        <dbReference type="EMBL" id="AVD99321.1"/>
    </source>
</evidence>
<gene>
    <name evidence="1" type="ORF">SEA_BILLNYE_146</name>
</gene>
<dbReference type="Proteomes" id="UP000241925">
    <property type="component" value="Segment"/>
</dbReference>
<protein>
    <submittedName>
        <fullName evidence="1">Uncharacterized protein</fullName>
    </submittedName>
</protein>
<proteinExistence type="predicted"/>
<reference evidence="1 2" key="1">
    <citation type="submission" date="2018-01" db="EMBL/GenBank/DDBJ databases">
        <authorList>
            <person name="Grinwald M.F."/>
            <person name="Tasoff P."/>
            <person name="Simpson K.F."/>
            <person name="Vasser A."/>
            <person name="Shaffer C.D."/>
            <person name="Weston-Hafer K.A."/>
            <person name="Russell D.A."/>
            <person name="Pope W.H."/>
            <person name="Jacobs-Sera D."/>
            <person name="Hendrix R.W."/>
            <person name="Hatfull G.F."/>
        </authorList>
    </citation>
    <scope>NUCLEOTIDE SEQUENCE [LARGE SCALE GENOMIC DNA]</scope>
</reference>
<dbReference type="EMBL" id="MG757153">
    <property type="protein sequence ID" value="AVD99321.1"/>
    <property type="molecule type" value="Genomic_DNA"/>
</dbReference>
<accession>A0A2L1IVX0</accession>
<keyword evidence="2" id="KW-1185">Reference proteome</keyword>
<evidence type="ECO:0000313" key="2">
    <source>
        <dbReference type="Proteomes" id="UP000241925"/>
    </source>
</evidence>